<accession>A0A317E9C2</accession>
<name>A0A317E9C2_9PROT</name>
<dbReference type="GO" id="GO:0004252">
    <property type="term" value="F:serine-type endopeptidase activity"/>
    <property type="evidence" value="ECO:0007669"/>
    <property type="project" value="InterPro"/>
</dbReference>
<dbReference type="SUPFAM" id="SSF81901">
    <property type="entry name" value="HCP-like"/>
    <property type="match status" value="2"/>
</dbReference>
<dbReference type="SMART" id="SM00671">
    <property type="entry name" value="SEL1"/>
    <property type="match status" value="8"/>
</dbReference>
<evidence type="ECO:0000256" key="2">
    <source>
        <dbReference type="SAM" id="Phobius"/>
    </source>
</evidence>
<evidence type="ECO:0008006" key="5">
    <source>
        <dbReference type="Google" id="ProtNLM"/>
    </source>
</evidence>
<dbReference type="Gene3D" id="1.25.40.10">
    <property type="entry name" value="Tetratricopeptide repeat domain"/>
    <property type="match status" value="2"/>
</dbReference>
<dbReference type="Gene3D" id="2.40.10.10">
    <property type="entry name" value="Trypsin-like serine proteases"/>
    <property type="match status" value="2"/>
</dbReference>
<dbReference type="InterPro" id="IPR050767">
    <property type="entry name" value="Sel1_AlgK"/>
</dbReference>
<gene>
    <name evidence="3" type="ORF">DKG74_10395</name>
</gene>
<dbReference type="InterPro" id="IPR011990">
    <property type="entry name" value="TPR-like_helical_dom_sf"/>
</dbReference>
<evidence type="ECO:0000313" key="4">
    <source>
        <dbReference type="Proteomes" id="UP000245461"/>
    </source>
</evidence>
<sequence>MARRWRSMAVSPSRGVKPWRAPPATLRQDSHFALAKCSRLDAGQSRLPCSKQSAGSRRCLSAPHSILVPHIMKPRGRRGRFVATGAIAALGSMIVLASGLPALAQSYQQGFSAYERGDYGQAYKIWLPLAQSGDSDAQFGVGVILDNGQGVPENDAEAAKWYRLAAERGNPDAQFNLALLYDSGKGVETDKTEAAFWYKKSALSGHVGAQYNLALMYESGDGIDRDPATAAFWYRKAAEQGHAKAQNNLGVLYDKGIGVPENKGEAARWYAASAEQGFARAQFNLGVMYDFGTGVPLDDAKAAAWYRKAAEQGDAEAQFNLALMLDTGEGVPADKAGAATWYRKAALQGNAAAQNNLGVLLESGDGVPRAASEAGYWYERAAEQGNTSAMRNLAALFRDGQGVPQDLVEAYKWLSIAIDSMGSGPEREAALEDRTELGERMERAETKEARRRADDWLRNAGPGSSMPRTASTPPPERSRTELDSTGSGFFISMSGLVLTNHHVVGTCADLKLRLGREAIGSATIVATDPAHDLALLKASSAPPSRAIFRMGKDVRPGDDVVAVGYPLRGLLSSEANVTTGTISANAGLRDDPNYFQISAPVQPGNSGGPLLDRGGHVVGVVSAKLDALEVVDTYGDIPQNVNFAIKGGVAAAFLNRLQIVPAAADSTAILSAADVGEAARRYTVLVECWK</sequence>
<keyword evidence="2" id="KW-0812">Transmembrane</keyword>
<dbReference type="PANTHER" id="PTHR11102">
    <property type="entry name" value="SEL-1-LIKE PROTEIN"/>
    <property type="match status" value="1"/>
</dbReference>
<keyword evidence="4" id="KW-1185">Reference proteome</keyword>
<dbReference type="AlphaFoldDB" id="A0A317E9C2"/>
<dbReference type="Pfam" id="PF13365">
    <property type="entry name" value="Trypsin_2"/>
    <property type="match status" value="1"/>
</dbReference>
<dbReference type="OrthoDB" id="112232at2"/>
<dbReference type="PANTHER" id="PTHR11102:SF160">
    <property type="entry name" value="ERAD-ASSOCIATED E3 UBIQUITIN-PROTEIN LIGASE COMPONENT HRD3"/>
    <property type="match status" value="1"/>
</dbReference>
<dbReference type="EMBL" id="QGLE01000005">
    <property type="protein sequence ID" value="PWR22826.1"/>
    <property type="molecule type" value="Genomic_DNA"/>
</dbReference>
<comment type="caution">
    <text evidence="3">The sequence shown here is derived from an EMBL/GenBank/DDBJ whole genome shotgun (WGS) entry which is preliminary data.</text>
</comment>
<protein>
    <recommendedName>
        <fullName evidence="5">Serine protease</fullName>
    </recommendedName>
</protein>
<dbReference type="InterPro" id="IPR043504">
    <property type="entry name" value="Peptidase_S1_PA_chymotrypsin"/>
</dbReference>
<evidence type="ECO:0000313" key="3">
    <source>
        <dbReference type="EMBL" id="PWR22826.1"/>
    </source>
</evidence>
<keyword evidence="2" id="KW-1133">Transmembrane helix</keyword>
<organism evidence="3 4">
    <name type="scientific">Zavarzinia aquatilis</name>
    <dbReference type="NCBI Taxonomy" id="2211142"/>
    <lineage>
        <taxon>Bacteria</taxon>
        <taxon>Pseudomonadati</taxon>
        <taxon>Pseudomonadota</taxon>
        <taxon>Alphaproteobacteria</taxon>
        <taxon>Rhodospirillales</taxon>
        <taxon>Zavarziniaceae</taxon>
        <taxon>Zavarzinia</taxon>
    </lineage>
</organism>
<dbReference type="InterPro" id="IPR009003">
    <property type="entry name" value="Peptidase_S1_PA"/>
</dbReference>
<dbReference type="Proteomes" id="UP000245461">
    <property type="component" value="Unassembled WGS sequence"/>
</dbReference>
<keyword evidence="2" id="KW-0472">Membrane</keyword>
<dbReference type="InterPro" id="IPR001940">
    <property type="entry name" value="Peptidase_S1C"/>
</dbReference>
<evidence type="ECO:0000256" key="1">
    <source>
        <dbReference type="SAM" id="MobiDB-lite"/>
    </source>
</evidence>
<dbReference type="InterPro" id="IPR006597">
    <property type="entry name" value="Sel1-like"/>
</dbReference>
<feature type="transmembrane region" description="Helical" evidence="2">
    <location>
        <begin position="81"/>
        <end position="104"/>
    </location>
</feature>
<dbReference type="PRINTS" id="PR00834">
    <property type="entry name" value="PROTEASES2C"/>
</dbReference>
<feature type="region of interest" description="Disordered" evidence="1">
    <location>
        <begin position="1"/>
        <end position="21"/>
    </location>
</feature>
<feature type="region of interest" description="Disordered" evidence="1">
    <location>
        <begin position="424"/>
        <end position="483"/>
    </location>
</feature>
<dbReference type="SUPFAM" id="SSF50494">
    <property type="entry name" value="Trypsin-like serine proteases"/>
    <property type="match status" value="1"/>
</dbReference>
<reference evidence="3 4" key="1">
    <citation type="submission" date="2018-05" db="EMBL/GenBank/DDBJ databases">
        <title>Zavarzinia sp. HR-AS.</title>
        <authorList>
            <person name="Lee Y."/>
            <person name="Jeon C.O."/>
        </authorList>
    </citation>
    <scope>NUCLEOTIDE SEQUENCE [LARGE SCALE GENOMIC DNA]</scope>
    <source>
        <strain evidence="3 4">HR-AS</strain>
    </source>
</reference>
<dbReference type="Pfam" id="PF08238">
    <property type="entry name" value="Sel1"/>
    <property type="match status" value="8"/>
</dbReference>
<dbReference type="GO" id="GO:0006508">
    <property type="term" value="P:proteolysis"/>
    <property type="evidence" value="ECO:0007669"/>
    <property type="project" value="InterPro"/>
</dbReference>
<feature type="compositionally biased region" description="Basic and acidic residues" evidence="1">
    <location>
        <begin position="425"/>
        <end position="457"/>
    </location>
</feature>
<proteinExistence type="predicted"/>